<name>A0A2M7UUT0_9BACT</name>
<evidence type="ECO:0008006" key="3">
    <source>
        <dbReference type="Google" id="ProtNLM"/>
    </source>
</evidence>
<protein>
    <recommendedName>
        <fullName evidence="3">Response regulatory domain-containing protein</fullName>
    </recommendedName>
</protein>
<dbReference type="AlphaFoldDB" id="A0A2M7UUT0"/>
<sequence length="66" mass="7715">MAATKKILIVEDEKILGEMYQDKFIQAGLKILLAVLFMPTPTIRPEKEVMLYQKLLRLTGRRRLLK</sequence>
<evidence type="ECO:0000313" key="1">
    <source>
        <dbReference type="EMBL" id="PIZ87584.1"/>
    </source>
</evidence>
<comment type="caution">
    <text evidence="1">The sequence shown here is derived from an EMBL/GenBank/DDBJ whole genome shotgun (WGS) entry which is preliminary data.</text>
</comment>
<reference evidence="2" key="1">
    <citation type="submission" date="2017-09" db="EMBL/GenBank/DDBJ databases">
        <title>Depth-based differentiation of microbial function through sediment-hosted aquifers and enrichment of novel symbionts in the deep terrestrial subsurface.</title>
        <authorList>
            <person name="Probst A.J."/>
            <person name="Ladd B."/>
            <person name="Jarett J.K."/>
            <person name="Geller-Mcgrath D.E."/>
            <person name="Sieber C.M.K."/>
            <person name="Emerson J.B."/>
            <person name="Anantharaman K."/>
            <person name="Thomas B.C."/>
            <person name="Malmstrom R."/>
            <person name="Stieglmeier M."/>
            <person name="Klingl A."/>
            <person name="Woyke T."/>
            <person name="Ryan C.M."/>
            <person name="Banfield J.F."/>
        </authorList>
    </citation>
    <scope>NUCLEOTIDE SEQUENCE [LARGE SCALE GENOMIC DNA]</scope>
</reference>
<dbReference type="EMBL" id="PFOZ01000018">
    <property type="protein sequence ID" value="PIZ87584.1"/>
    <property type="molecule type" value="Genomic_DNA"/>
</dbReference>
<proteinExistence type="predicted"/>
<gene>
    <name evidence="1" type="ORF">COX92_00910</name>
</gene>
<organism evidence="1 2">
    <name type="scientific">Candidatus Nealsonbacteria bacterium CG_4_10_14_0_2_um_filter_40_15</name>
    <dbReference type="NCBI Taxonomy" id="1974682"/>
    <lineage>
        <taxon>Bacteria</taxon>
        <taxon>Candidatus Nealsoniibacteriota</taxon>
    </lineage>
</organism>
<evidence type="ECO:0000313" key="2">
    <source>
        <dbReference type="Proteomes" id="UP000229166"/>
    </source>
</evidence>
<accession>A0A2M7UUT0</accession>
<dbReference type="Proteomes" id="UP000229166">
    <property type="component" value="Unassembled WGS sequence"/>
</dbReference>